<protein>
    <submittedName>
        <fullName evidence="1">Uncharacterized protein</fullName>
    </submittedName>
</protein>
<organism evidence="1 2">
    <name type="scientific">Hymenobacter gummosus</name>
    <dbReference type="NCBI Taxonomy" id="1776032"/>
    <lineage>
        <taxon>Bacteria</taxon>
        <taxon>Pseudomonadati</taxon>
        <taxon>Bacteroidota</taxon>
        <taxon>Cytophagia</taxon>
        <taxon>Cytophagales</taxon>
        <taxon>Hymenobacteraceae</taxon>
        <taxon>Hymenobacter</taxon>
    </lineage>
</organism>
<proteinExistence type="predicted"/>
<keyword evidence="2" id="KW-1185">Reference proteome</keyword>
<evidence type="ECO:0000313" key="1">
    <source>
        <dbReference type="EMBL" id="RTQ46339.1"/>
    </source>
</evidence>
<dbReference type="EMBL" id="RXOF01000016">
    <property type="protein sequence ID" value="RTQ46339.1"/>
    <property type="molecule type" value="Genomic_DNA"/>
</dbReference>
<accession>A0A3S0HKB1</accession>
<reference evidence="1 2" key="1">
    <citation type="submission" date="2018-12" db="EMBL/GenBank/DDBJ databases">
        <title>Hymenobacter gummosus sp. nov., isolated from a spring.</title>
        <authorList>
            <person name="Nie L."/>
        </authorList>
    </citation>
    <scope>NUCLEOTIDE SEQUENCE [LARGE SCALE GENOMIC DNA]</scope>
    <source>
        <strain evidence="1 2">KCTC 52166</strain>
    </source>
</reference>
<evidence type="ECO:0000313" key="2">
    <source>
        <dbReference type="Proteomes" id="UP000282184"/>
    </source>
</evidence>
<comment type="caution">
    <text evidence="1">The sequence shown here is derived from an EMBL/GenBank/DDBJ whole genome shotgun (WGS) entry which is preliminary data.</text>
</comment>
<gene>
    <name evidence="1" type="ORF">EJV47_22715</name>
</gene>
<dbReference type="OrthoDB" id="878517at2"/>
<dbReference type="AlphaFoldDB" id="A0A3S0HKB1"/>
<sequence length="193" mass="21620">MMTQFAQLYPSGLIRYTQSTYLELVTDTEVHRIDFRGKISAYLRRGSRGRVSFHHEHPLLSGVQGPAATLMARATPRYLTDAPALLTAIRQEIRAQAGEWYDFAPPTWAMWWWRLQACNLVPDLTRTGGIILNSAPVGAVRAIADICARHGVETYFKPPAAHSSSIPGTDPYQLLLIGRNYLIAQKFFVSTLC</sequence>
<dbReference type="Proteomes" id="UP000282184">
    <property type="component" value="Unassembled WGS sequence"/>
</dbReference>
<dbReference type="RefSeq" id="WP_126695503.1">
    <property type="nucleotide sequence ID" value="NZ_RXOF01000016.1"/>
</dbReference>
<name>A0A3S0HKB1_9BACT</name>